<comment type="caution">
    <text evidence="3">The sequence shown here is derived from an EMBL/GenBank/DDBJ whole genome shotgun (WGS) entry which is preliminary data.</text>
</comment>
<dbReference type="Gene3D" id="3.30.2400.10">
    <property type="entry name" value="Major capsid protein gp5"/>
    <property type="match status" value="1"/>
</dbReference>
<evidence type="ECO:0000313" key="3">
    <source>
        <dbReference type="EMBL" id="EUA64272.1"/>
    </source>
</evidence>
<organism evidence="3 4">
    <name type="scientific">Mycobacteroides abscessus 1948</name>
    <dbReference type="NCBI Taxonomy" id="1299323"/>
    <lineage>
        <taxon>Bacteria</taxon>
        <taxon>Bacillati</taxon>
        <taxon>Actinomycetota</taxon>
        <taxon>Actinomycetes</taxon>
        <taxon>Mycobacteriales</taxon>
        <taxon>Mycobacteriaceae</taxon>
        <taxon>Mycobacteroides</taxon>
        <taxon>Mycobacteroides abscessus</taxon>
    </lineage>
</organism>
<evidence type="ECO:0000313" key="4">
    <source>
        <dbReference type="Proteomes" id="UP000021210"/>
    </source>
</evidence>
<evidence type="ECO:0000256" key="1">
    <source>
        <dbReference type="ARBA" id="ARBA00004328"/>
    </source>
</evidence>
<dbReference type="Pfam" id="PF05065">
    <property type="entry name" value="Phage_capsid"/>
    <property type="match status" value="1"/>
</dbReference>
<dbReference type="EMBL" id="JAOH01000002">
    <property type="protein sequence ID" value="EUA64272.1"/>
    <property type="molecule type" value="Genomic_DNA"/>
</dbReference>
<proteinExistence type="predicted"/>
<dbReference type="AlphaFoldDB" id="A0A829QM85"/>
<dbReference type="SUPFAM" id="SSF56563">
    <property type="entry name" value="Major capsid protein gp5"/>
    <property type="match status" value="1"/>
</dbReference>
<comment type="subcellular location">
    <subcellularLocation>
        <location evidence="1">Virion</location>
    </subcellularLocation>
</comment>
<dbReference type="Proteomes" id="UP000021210">
    <property type="component" value="Unassembled WGS sequence"/>
</dbReference>
<gene>
    <name evidence="3" type="ORF">I542_4440</name>
</gene>
<dbReference type="InterPro" id="IPR024455">
    <property type="entry name" value="Phage_capsid"/>
</dbReference>
<feature type="domain" description="Phage capsid-like C-terminal" evidence="2">
    <location>
        <begin position="14"/>
        <end position="267"/>
    </location>
</feature>
<name>A0A829QM85_9MYCO</name>
<sequence length="273" mass="28935">MTMLHTTTADAFTPEDFGDLVDLAVKAKSIATRTGTVVGTDKVRINFPIWVSDPAVGWYAENATISETDGATDEVVCTPFKIAGITPVSNELADDSAPAIAELVGKGLANQVIRTLDAAYLGNTTTNGASGLLSAAYTTVDTGASLTNLDPFIEARFAAEDEGSTLTAWIVRPAIAKALSQLKIQSGSNQSLLQFVDDGILVAGLPVLRSNQVDASTLFWGIPKDHVNVVVRKGTRVEKFPNVYKDGQLLRVTARYGIAFTNEPGIVRGYDAA</sequence>
<dbReference type="InterPro" id="IPR054612">
    <property type="entry name" value="Phage_capsid-like_C"/>
</dbReference>
<reference evidence="3 4" key="1">
    <citation type="submission" date="2013-12" db="EMBL/GenBank/DDBJ databases">
        <authorList>
            <person name="Zelazny A."/>
            <person name="Olivier K."/>
            <person name="Holland S."/>
            <person name="Lenaerts A."/>
            <person name="Ordway D."/>
            <person name="DeGroote M.A."/>
            <person name="Parker T."/>
            <person name="Sizemore C."/>
            <person name="Tallon L.J."/>
            <person name="Sadzewicz L.K."/>
            <person name="Sengamalay N."/>
            <person name="Fraser C.M."/>
            <person name="Hine E."/>
            <person name="Shefchek K.A."/>
            <person name="Das S.P."/>
            <person name="Tettelin H."/>
        </authorList>
    </citation>
    <scope>NUCLEOTIDE SEQUENCE [LARGE SCALE GENOMIC DNA]</scope>
    <source>
        <strain evidence="3 4">1948</strain>
    </source>
</reference>
<accession>A0A829QM85</accession>
<dbReference type="Gene3D" id="3.30.2320.10">
    <property type="entry name" value="hypothetical protein PF0899 domain"/>
    <property type="match status" value="1"/>
</dbReference>
<protein>
    <submittedName>
        <fullName evidence="3">Phage major capsid protein, HK97 family</fullName>
    </submittedName>
</protein>
<evidence type="ECO:0000259" key="2">
    <source>
        <dbReference type="Pfam" id="PF05065"/>
    </source>
</evidence>
<dbReference type="NCBIfam" id="TIGR01554">
    <property type="entry name" value="major_cap_HK97"/>
    <property type="match status" value="1"/>
</dbReference>